<evidence type="ECO:0000313" key="4">
    <source>
        <dbReference type="Proteomes" id="UP000039660"/>
    </source>
</evidence>
<feature type="region of interest" description="Disordered" evidence="1">
    <location>
        <begin position="156"/>
        <end position="178"/>
    </location>
</feature>
<accession>A0A0T7GYF1</accession>
<feature type="region of interest" description="Disordered" evidence="1">
    <location>
        <begin position="676"/>
        <end position="706"/>
    </location>
</feature>
<dbReference type="RefSeq" id="WP_046637251.1">
    <property type="nucleotide sequence ID" value="NZ_CCRK01000012.1"/>
</dbReference>
<feature type="domain" description="Phage tail lysozyme" evidence="2">
    <location>
        <begin position="141"/>
        <end position="269"/>
    </location>
</feature>
<organism evidence="3 4">
    <name type="scientific">Neorhizobium galegae bv. officinalis</name>
    <dbReference type="NCBI Taxonomy" id="323656"/>
    <lineage>
        <taxon>Bacteria</taxon>
        <taxon>Pseudomonadati</taxon>
        <taxon>Pseudomonadota</taxon>
        <taxon>Alphaproteobacteria</taxon>
        <taxon>Hyphomicrobiales</taxon>
        <taxon>Rhizobiaceae</taxon>
        <taxon>Rhizobium/Agrobacterium group</taxon>
        <taxon>Neorhizobium</taxon>
    </lineage>
</organism>
<dbReference type="InterPro" id="IPR041219">
    <property type="entry name" value="Phage_lysozyme2"/>
</dbReference>
<evidence type="ECO:0000313" key="3">
    <source>
        <dbReference type="EMBL" id="CDZ52302.1"/>
    </source>
</evidence>
<evidence type="ECO:0000256" key="1">
    <source>
        <dbReference type="SAM" id="MobiDB-lite"/>
    </source>
</evidence>
<dbReference type="EMBL" id="CCRK01000012">
    <property type="protein sequence ID" value="CDZ52302.1"/>
    <property type="molecule type" value="Genomic_DNA"/>
</dbReference>
<dbReference type="Proteomes" id="UP000039660">
    <property type="component" value="Unassembled WGS sequence"/>
</dbReference>
<feature type="region of interest" description="Disordered" evidence="1">
    <location>
        <begin position="309"/>
        <end position="331"/>
    </location>
</feature>
<sequence>MAISKAFVWGEGGSQLTPEQIAKQREIEDALLQRGVDTSPVGSAYEGLARVANAAAGSFRRGRLARAENENKAYDTEAFNKIVGLMGGGGAGAAASAAATTLPGSSAADEMKATNPSIDVADNDIYSPFIETVKAGGLSNPYGLAAVAATGKAESGWSPANANRSWSDPSESGQAGTAGGVMSWRAERLQNLYNYASAKGEKPGAISPQTQAEFFLKEDPQLIAKLNAAKSPDEAADMMANAWKFAGYDRPGGEAARRRSYASAYLPKFQGGGEVASLDPSAGMGPAAAAIERPAPASGYLDPVISAPNYQPPAAAPQSPQTEAMLPPLPSRDIAPAPAVAAVPPVQVAQAAPPAVTAPNGAPFPPEILQVLGDPRISQRTRGIATLLLQQQQARNQAILEQRLKQSDPGYQADLRLKTIQADQLANPKISPAEQARIDMDREKFGYEKQSGTDKLTLEREKFNADRENNRLTSDIKEYDAYAADERAAGRTPIGRLDYQQAVKKAGSSSTNVTVGEGDSFYKELDKKNAETFSTLSQSGMDARGKIARIDRLEGLMANAPQGAVGALKQAAGEWGIPTEGLSDIQAASALLEKMVPEQRLPGSGTMSDGDIKMFRASLPRIINQPGGNQLIFQTMRGIAQYEQQMGEIADRVANREINPAEGRRQIQALANPLADFKIPSGSTPNEGFQDRPDLGPGVRIRKKAD</sequence>
<proteinExistence type="predicted"/>
<feature type="compositionally biased region" description="Polar residues" evidence="1">
    <location>
        <begin position="158"/>
        <end position="175"/>
    </location>
</feature>
<dbReference type="Pfam" id="PF18013">
    <property type="entry name" value="Phage_lysozyme2"/>
    <property type="match status" value="1"/>
</dbReference>
<evidence type="ECO:0000259" key="2">
    <source>
        <dbReference type="Pfam" id="PF18013"/>
    </source>
</evidence>
<reference evidence="3 4" key="1">
    <citation type="submission" date="2014-08" db="EMBL/GenBank/DDBJ databases">
        <authorList>
            <person name="Chen Y.-H."/>
        </authorList>
    </citation>
    <scope>NUCLEOTIDE SEQUENCE [LARGE SCALE GENOMIC DNA]</scope>
</reference>
<name>A0A0T7GYF1_NEOGA</name>
<protein>
    <recommendedName>
        <fullName evidence="2">Phage tail lysozyme domain-containing protein</fullName>
    </recommendedName>
</protein>
<dbReference type="AlphaFoldDB" id="A0A0T7GYF1"/>
<dbReference type="Gene3D" id="1.10.530.10">
    <property type="match status" value="1"/>
</dbReference>
<gene>
    <name evidence="3" type="ORF">NGAL_HAMBI1189_44150</name>
</gene>